<comment type="caution">
    <text evidence="4">The sequence shown here is derived from an EMBL/GenBank/DDBJ whole genome shotgun (WGS) entry which is preliminary data.</text>
</comment>
<keyword evidence="5" id="KW-1185">Reference proteome</keyword>
<dbReference type="Proteomes" id="UP000652567">
    <property type="component" value="Unassembled WGS sequence"/>
</dbReference>
<keyword evidence="1 2" id="KW-0238">DNA-binding</keyword>
<dbReference type="InterPro" id="IPR050109">
    <property type="entry name" value="HTH-type_TetR-like_transc_reg"/>
</dbReference>
<dbReference type="GO" id="GO:0000976">
    <property type="term" value="F:transcription cis-regulatory region binding"/>
    <property type="evidence" value="ECO:0007669"/>
    <property type="project" value="TreeGrafter"/>
</dbReference>
<organism evidence="4 5">
    <name type="scientific">Cellvibrio polysaccharolyticus</name>
    <dbReference type="NCBI Taxonomy" id="2082724"/>
    <lineage>
        <taxon>Bacteria</taxon>
        <taxon>Pseudomonadati</taxon>
        <taxon>Pseudomonadota</taxon>
        <taxon>Gammaproteobacteria</taxon>
        <taxon>Cellvibrionales</taxon>
        <taxon>Cellvibrionaceae</taxon>
        <taxon>Cellvibrio</taxon>
    </lineage>
</organism>
<gene>
    <name evidence="4" type="ORF">C4F51_17380</name>
</gene>
<dbReference type="AlphaFoldDB" id="A0A928YVV6"/>
<dbReference type="InterPro" id="IPR009057">
    <property type="entry name" value="Homeodomain-like_sf"/>
</dbReference>
<reference evidence="4" key="1">
    <citation type="submission" date="2018-07" db="EMBL/GenBank/DDBJ databases">
        <title>Genome assembly of strain Ka43.</title>
        <authorList>
            <person name="Kukolya J."/>
            <person name="Nagy I."/>
            <person name="Horvath B."/>
            <person name="Toth A."/>
        </authorList>
    </citation>
    <scope>NUCLEOTIDE SEQUENCE</scope>
    <source>
        <strain evidence="4">KB43</strain>
    </source>
</reference>
<sequence>MTRRTRAEMIETTRSKLLATARQAFATQGYANTSMDDFTAAAGLTRGALYHHFGGKEGLLAAVVDQIDREIDLRLQAISAAANNPWEGFRQRCRAYLELAIEPDIRRIVLQDARAVLGDISPTAQGYCIASMQELLQQLMDDGTVVAVDAQALAQMIYGVVTEGSFWIAEHEALHETRLQQALDGLDLLLRGLLAQPR</sequence>
<name>A0A928YVV6_9GAMM</name>
<dbReference type="EMBL" id="PRDL01000001">
    <property type="protein sequence ID" value="MBE8718950.1"/>
    <property type="molecule type" value="Genomic_DNA"/>
</dbReference>
<dbReference type="PANTHER" id="PTHR30055">
    <property type="entry name" value="HTH-TYPE TRANSCRIPTIONAL REGULATOR RUTR"/>
    <property type="match status" value="1"/>
</dbReference>
<dbReference type="PANTHER" id="PTHR30055:SF223">
    <property type="entry name" value="HTH-TYPE TRANSCRIPTIONAL REGULATOR UIDR"/>
    <property type="match status" value="1"/>
</dbReference>
<evidence type="ECO:0000259" key="3">
    <source>
        <dbReference type="PROSITE" id="PS50977"/>
    </source>
</evidence>
<accession>A0A928YVV6</accession>
<dbReference type="PRINTS" id="PR00455">
    <property type="entry name" value="HTHTETR"/>
</dbReference>
<dbReference type="Pfam" id="PF00440">
    <property type="entry name" value="TetR_N"/>
    <property type="match status" value="1"/>
</dbReference>
<feature type="DNA-binding region" description="H-T-H motif" evidence="2">
    <location>
        <begin position="34"/>
        <end position="53"/>
    </location>
</feature>
<dbReference type="Gene3D" id="1.10.357.10">
    <property type="entry name" value="Tetracycline Repressor, domain 2"/>
    <property type="match status" value="1"/>
</dbReference>
<protein>
    <submittedName>
        <fullName evidence="4">TetR/AcrR family transcriptional regulator</fullName>
    </submittedName>
</protein>
<evidence type="ECO:0000256" key="1">
    <source>
        <dbReference type="ARBA" id="ARBA00023125"/>
    </source>
</evidence>
<dbReference type="SUPFAM" id="SSF46689">
    <property type="entry name" value="Homeodomain-like"/>
    <property type="match status" value="1"/>
</dbReference>
<dbReference type="GO" id="GO:0003700">
    <property type="term" value="F:DNA-binding transcription factor activity"/>
    <property type="evidence" value="ECO:0007669"/>
    <property type="project" value="TreeGrafter"/>
</dbReference>
<feature type="domain" description="HTH tetR-type" evidence="3">
    <location>
        <begin position="11"/>
        <end position="71"/>
    </location>
</feature>
<evidence type="ECO:0000256" key="2">
    <source>
        <dbReference type="PROSITE-ProRule" id="PRU00335"/>
    </source>
</evidence>
<dbReference type="PROSITE" id="PS50977">
    <property type="entry name" value="HTH_TETR_2"/>
    <property type="match status" value="1"/>
</dbReference>
<evidence type="ECO:0000313" key="5">
    <source>
        <dbReference type="Proteomes" id="UP000652567"/>
    </source>
</evidence>
<evidence type="ECO:0000313" key="4">
    <source>
        <dbReference type="EMBL" id="MBE8718950.1"/>
    </source>
</evidence>
<dbReference type="Pfam" id="PF21351">
    <property type="entry name" value="TetR_C_41"/>
    <property type="match status" value="1"/>
</dbReference>
<proteinExistence type="predicted"/>
<dbReference type="RefSeq" id="WP_193911927.1">
    <property type="nucleotide sequence ID" value="NZ_PRDL01000001.1"/>
</dbReference>
<dbReference type="InterPro" id="IPR049484">
    <property type="entry name" value="Rv0078-like_C"/>
</dbReference>
<dbReference type="InterPro" id="IPR001647">
    <property type="entry name" value="HTH_TetR"/>
</dbReference>